<evidence type="ECO:0000256" key="11">
    <source>
        <dbReference type="ARBA" id="ARBA00023136"/>
    </source>
</evidence>
<evidence type="ECO:0000256" key="1">
    <source>
        <dbReference type="ARBA" id="ARBA00004651"/>
    </source>
</evidence>
<evidence type="ECO:0000256" key="15">
    <source>
        <dbReference type="SAM" id="Coils"/>
    </source>
</evidence>
<dbReference type="Gene3D" id="1.10.10.10">
    <property type="entry name" value="Winged helix-like DNA-binding domain superfamily/Winged helix DNA-binding domain"/>
    <property type="match status" value="1"/>
</dbReference>
<dbReference type="CDD" id="cd01127">
    <property type="entry name" value="TrwB_TraG_TraD_VirD4"/>
    <property type="match status" value="1"/>
</dbReference>
<dbReference type="SMART" id="SM00382">
    <property type="entry name" value="AAA"/>
    <property type="match status" value="1"/>
</dbReference>
<dbReference type="Gene3D" id="3.30.980.40">
    <property type="match status" value="1"/>
</dbReference>
<dbReference type="PANTHER" id="PTHR22683">
    <property type="entry name" value="SPORULATION PROTEIN RELATED"/>
    <property type="match status" value="1"/>
</dbReference>
<comment type="similarity">
    <text evidence="2">Belongs to the FtsK/SpoIIIE/SftA family.</text>
</comment>
<evidence type="ECO:0000256" key="16">
    <source>
        <dbReference type="SAM" id="MobiDB-lite"/>
    </source>
</evidence>
<feature type="transmembrane region" description="Helical" evidence="17">
    <location>
        <begin position="133"/>
        <end position="154"/>
    </location>
</feature>
<feature type="transmembrane region" description="Helical" evidence="17">
    <location>
        <begin position="96"/>
        <end position="113"/>
    </location>
</feature>
<keyword evidence="15" id="KW-0175">Coiled coil</keyword>
<keyword evidence="11 17" id="KW-0472">Membrane</keyword>
<feature type="domain" description="FtsK" evidence="18">
    <location>
        <begin position="369"/>
        <end position="577"/>
    </location>
</feature>
<feature type="coiled-coil region" evidence="15">
    <location>
        <begin position="172"/>
        <end position="199"/>
    </location>
</feature>
<evidence type="ECO:0000256" key="6">
    <source>
        <dbReference type="ARBA" id="ARBA00022741"/>
    </source>
</evidence>
<feature type="compositionally biased region" description="Acidic residues" evidence="16">
    <location>
        <begin position="724"/>
        <end position="735"/>
    </location>
</feature>
<dbReference type="GO" id="GO:0005524">
    <property type="term" value="F:ATP binding"/>
    <property type="evidence" value="ECO:0007669"/>
    <property type="project" value="UniProtKB-UniRule"/>
</dbReference>
<dbReference type="Proteomes" id="UP000177325">
    <property type="component" value="Unassembled WGS sequence"/>
</dbReference>
<evidence type="ECO:0000256" key="7">
    <source>
        <dbReference type="ARBA" id="ARBA00022829"/>
    </source>
</evidence>
<evidence type="ECO:0000256" key="13">
    <source>
        <dbReference type="ARBA" id="ARBA00025923"/>
    </source>
</evidence>
<sequence>MARKKRSVVEVKERAPMFDDLSPQARQAIAAVTVGVIGLFFLFSLLGFAGRAGTYTEIGLSKLFGTGAWLAPLATAFYVFVLMNPKDDDHVSTSKMVGTSIFFIALLAALELYADGLGGWTGLSLSYPLEFLFGEMVTSILLAGFVLIGIFLIFNTGLSLPRFGKTQGEIEEYDEELDIEALEAEIAATEAENADEEEVEEEEVPKKGLQTVAEKVGEKLGMNKSDDLVVKNFSGPYLPPPLTLLKKDAGKAVAGDVKANSLTIKRTLKEFGINVEMDAVESGPAITRYSLKPAQGVRISRIVALQQELQLALKASTIRIEAPIPGKSLVGIEVPNAVRSTVGLASILKNPEYTDSPRPLLVALGKDVAGGVHFANIARMPHALIAGTTGSGKSVTIHNIIVSLLFRNSPEQLRFILVDPKRVELTLYNGIPHLLTPVITEPKKALQSLSWAVKEMARRYDILQAEGIQGLELYHTNVYHPAKKAWEANGSLEEEKDNLPEPLPYIVIILDELNDLMQAYPRELEALIVRLAQMSRAVGIHLLLATQRPSVNVITGTIKANIPTRIALNVASQIDSRTIIDQMGAEKLLGQGDMLYLSSDSPRLTRIQSAYISGEEIKKVVAYLKDQSADMLHDGINFEDTKEGSAASFMASIGGSDDEAEDELFDEAKQAVLEAGKASTSYLQRKLRIGYSRAARLIDILEEQGVIGPADGARPREILNGGQGDDEEEEENTRM</sequence>
<dbReference type="InterPro" id="IPR036388">
    <property type="entry name" value="WH-like_DNA-bd_sf"/>
</dbReference>
<dbReference type="InterPro" id="IPR003593">
    <property type="entry name" value="AAA+_ATPase"/>
</dbReference>
<dbReference type="PROSITE" id="PS50901">
    <property type="entry name" value="FTSK"/>
    <property type="match status" value="1"/>
</dbReference>
<dbReference type="InterPro" id="IPR041027">
    <property type="entry name" value="FtsK_alpha"/>
</dbReference>
<evidence type="ECO:0000256" key="14">
    <source>
        <dbReference type="PROSITE-ProRule" id="PRU00289"/>
    </source>
</evidence>
<evidence type="ECO:0000256" key="17">
    <source>
        <dbReference type="SAM" id="Phobius"/>
    </source>
</evidence>
<evidence type="ECO:0000313" key="19">
    <source>
        <dbReference type="EMBL" id="OGG84491.1"/>
    </source>
</evidence>
<dbReference type="Pfam" id="PF17854">
    <property type="entry name" value="FtsK_alpha"/>
    <property type="match status" value="1"/>
</dbReference>
<evidence type="ECO:0000313" key="20">
    <source>
        <dbReference type="Proteomes" id="UP000177325"/>
    </source>
</evidence>
<dbReference type="InterPro" id="IPR025199">
    <property type="entry name" value="FtsK_4TM"/>
</dbReference>
<feature type="binding site" evidence="14">
    <location>
        <begin position="387"/>
        <end position="394"/>
    </location>
    <ligand>
        <name>ATP</name>
        <dbReference type="ChEBI" id="CHEBI:30616"/>
    </ligand>
</feature>
<gene>
    <name evidence="19" type="ORF">A3G90_00135</name>
</gene>
<evidence type="ECO:0000256" key="4">
    <source>
        <dbReference type="ARBA" id="ARBA00022618"/>
    </source>
</evidence>
<feature type="transmembrane region" description="Helical" evidence="17">
    <location>
        <begin position="28"/>
        <end position="51"/>
    </location>
</feature>
<dbReference type="PANTHER" id="PTHR22683:SF41">
    <property type="entry name" value="DNA TRANSLOCASE FTSK"/>
    <property type="match status" value="1"/>
</dbReference>
<reference evidence="19 20" key="1">
    <citation type="journal article" date="2016" name="Nat. Commun.">
        <title>Thousands of microbial genomes shed light on interconnected biogeochemical processes in an aquifer system.</title>
        <authorList>
            <person name="Anantharaman K."/>
            <person name="Brown C.T."/>
            <person name="Hug L.A."/>
            <person name="Sharon I."/>
            <person name="Castelle C.J."/>
            <person name="Probst A.J."/>
            <person name="Thomas B.C."/>
            <person name="Singh A."/>
            <person name="Wilkins M.J."/>
            <person name="Karaoz U."/>
            <person name="Brodie E.L."/>
            <person name="Williams K.H."/>
            <person name="Hubbard S.S."/>
            <person name="Banfield J.F."/>
        </authorList>
    </citation>
    <scope>NUCLEOTIDE SEQUENCE [LARGE SCALE GENOMIC DNA]</scope>
</reference>
<dbReference type="STRING" id="1798525.A3G90_00135"/>
<comment type="caution">
    <text evidence="19">The sequence shown here is derived from an EMBL/GenBank/DDBJ whole genome shotgun (WGS) entry which is preliminary data.</text>
</comment>
<dbReference type="SUPFAM" id="SSF52540">
    <property type="entry name" value="P-loop containing nucleoside triphosphate hydrolases"/>
    <property type="match status" value="1"/>
</dbReference>
<dbReference type="EMBL" id="MFMM01000001">
    <property type="protein sequence ID" value="OGG84491.1"/>
    <property type="molecule type" value="Genomic_DNA"/>
</dbReference>
<evidence type="ECO:0000256" key="3">
    <source>
        <dbReference type="ARBA" id="ARBA00022475"/>
    </source>
</evidence>
<feature type="region of interest" description="Disordered" evidence="16">
    <location>
        <begin position="706"/>
        <end position="735"/>
    </location>
</feature>
<dbReference type="GO" id="GO:0051301">
    <property type="term" value="P:cell division"/>
    <property type="evidence" value="ECO:0007669"/>
    <property type="project" value="UniProtKB-KW"/>
</dbReference>
<dbReference type="Pfam" id="PF13491">
    <property type="entry name" value="FtsK_4TM"/>
    <property type="match status" value="1"/>
</dbReference>
<keyword evidence="9 17" id="KW-1133">Transmembrane helix</keyword>
<dbReference type="Gene3D" id="3.40.50.300">
    <property type="entry name" value="P-loop containing nucleotide triphosphate hydrolases"/>
    <property type="match status" value="1"/>
</dbReference>
<dbReference type="InterPro" id="IPR027417">
    <property type="entry name" value="P-loop_NTPase"/>
</dbReference>
<keyword evidence="3" id="KW-1003">Cell membrane</keyword>
<comment type="subunit">
    <text evidence="13">Homohexamer. Forms a ring that surrounds DNA.</text>
</comment>
<dbReference type="InterPro" id="IPR018541">
    <property type="entry name" value="Ftsk_gamma"/>
</dbReference>
<keyword evidence="5 17" id="KW-0812">Transmembrane</keyword>
<evidence type="ECO:0000256" key="9">
    <source>
        <dbReference type="ARBA" id="ARBA00022989"/>
    </source>
</evidence>
<evidence type="ECO:0000259" key="18">
    <source>
        <dbReference type="PROSITE" id="PS50901"/>
    </source>
</evidence>
<dbReference type="SUPFAM" id="SSF46785">
    <property type="entry name" value="Winged helix' DNA-binding domain"/>
    <property type="match status" value="1"/>
</dbReference>
<evidence type="ECO:0000256" key="8">
    <source>
        <dbReference type="ARBA" id="ARBA00022840"/>
    </source>
</evidence>
<dbReference type="InterPro" id="IPR002543">
    <property type="entry name" value="FtsK_dom"/>
</dbReference>
<proteinExistence type="inferred from homology"/>
<dbReference type="SMART" id="SM00843">
    <property type="entry name" value="Ftsk_gamma"/>
    <property type="match status" value="1"/>
</dbReference>
<dbReference type="AlphaFoldDB" id="A0A1F6FF53"/>
<dbReference type="InterPro" id="IPR050206">
    <property type="entry name" value="FtsK/SpoIIIE/SftA"/>
</dbReference>
<keyword evidence="7" id="KW-0159">Chromosome partition</keyword>
<dbReference type="InterPro" id="IPR036390">
    <property type="entry name" value="WH_DNA-bd_sf"/>
</dbReference>
<keyword evidence="4" id="KW-0132">Cell division</keyword>
<keyword evidence="12" id="KW-0131">Cell cycle</keyword>
<protein>
    <recommendedName>
        <fullName evidence="18">FtsK domain-containing protein</fullName>
    </recommendedName>
</protein>
<dbReference type="Pfam" id="PF01580">
    <property type="entry name" value="FtsK_SpoIIIE"/>
    <property type="match status" value="1"/>
</dbReference>
<evidence type="ECO:0000256" key="12">
    <source>
        <dbReference type="ARBA" id="ARBA00023306"/>
    </source>
</evidence>
<dbReference type="GO" id="GO:0003677">
    <property type="term" value="F:DNA binding"/>
    <property type="evidence" value="ECO:0007669"/>
    <property type="project" value="UniProtKB-KW"/>
</dbReference>
<name>A0A1F6FF53_9BACT</name>
<dbReference type="Pfam" id="PF09397">
    <property type="entry name" value="FtsK_gamma"/>
    <property type="match status" value="1"/>
</dbReference>
<evidence type="ECO:0000256" key="10">
    <source>
        <dbReference type="ARBA" id="ARBA00023125"/>
    </source>
</evidence>
<keyword evidence="10" id="KW-0238">DNA-binding</keyword>
<evidence type="ECO:0000256" key="2">
    <source>
        <dbReference type="ARBA" id="ARBA00006474"/>
    </source>
</evidence>
<keyword evidence="8 14" id="KW-0067">ATP-binding</keyword>
<comment type="subcellular location">
    <subcellularLocation>
        <location evidence="1">Cell membrane</location>
        <topology evidence="1">Multi-pass membrane protein</topology>
    </subcellularLocation>
</comment>
<dbReference type="GO" id="GO:0007059">
    <property type="term" value="P:chromosome segregation"/>
    <property type="evidence" value="ECO:0007669"/>
    <property type="project" value="UniProtKB-KW"/>
</dbReference>
<dbReference type="GO" id="GO:0005886">
    <property type="term" value="C:plasma membrane"/>
    <property type="evidence" value="ECO:0007669"/>
    <property type="project" value="UniProtKB-SubCell"/>
</dbReference>
<accession>A0A1F6FF53</accession>
<keyword evidence="6 14" id="KW-0547">Nucleotide-binding</keyword>
<organism evidence="19 20">
    <name type="scientific">Candidatus Kaiserbacteria bacterium RIFCSPLOWO2_12_FULL_45_26</name>
    <dbReference type="NCBI Taxonomy" id="1798525"/>
    <lineage>
        <taxon>Bacteria</taxon>
        <taxon>Candidatus Kaiseribacteriota</taxon>
    </lineage>
</organism>
<evidence type="ECO:0000256" key="5">
    <source>
        <dbReference type="ARBA" id="ARBA00022692"/>
    </source>
</evidence>
<feature type="transmembrane region" description="Helical" evidence="17">
    <location>
        <begin position="63"/>
        <end position="84"/>
    </location>
</feature>